<comment type="caution">
    <text evidence="1">The sequence shown here is derived from an EMBL/GenBank/DDBJ whole genome shotgun (WGS) entry which is preliminary data.</text>
</comment>
<gene>
    <name evidence="1" type="ORF">M0R45_001391</name>
</gene>
<accession>A0AAW1VLT8</accession>
<evidence type="ECO:0000313" key="1">
    <source>
        <dbReference type="EMBL" id="KAK9902970.1"/>
    </source>
</evidence>
<name>A0AAW1VLT8_RUBAR</name>
<organism evidence="1 2">
    <name type="scientific">Rubus argutus</name>
    <name type="common">Southern blackberry</name>
    <dbReference type="NCBI Taxonomy" id="59490"/>
    <lineage>
        <taxon>Eukaryota</taxon>
        <taxon>Viridiplantae</taxon>
        <taxon>Streptophyta</taxon>
        <taxon>Embryophyta</taxon>
        <taxon>Tracheophyta</taxon>
        <taxon>Spermatophyta</taxon>
        <taxon>Magnoliopsida</taxon>
        <taxon>eudicotyledons</taxon>
        <taxon>Gunneridae</taxon>
        <taxon>Pentapetalae</taxon>
        <taxon>rosids</taxon>
        <taxon>fabids</taxon>
        <taxon>Rosales</taxon>
        <taxon>Rosaceae</taxon>
        <taxon>Rosoideae</taxon>
        <taxon>Rosoideae incertae sedis</taxon>
        <taxon>Rubus</taxon>
    </lineage>
</organism>
<sequence>MIHLGGVAVRRSRAEAAVRSLEHGNGAIDRFSQLLSLSLFLKSHGDEEALPVYGGLLGDAFSDLLCGDSKD</sequence>
<dbReference type="EMBL" id="JBEDUW010000246">
    <property type="protein sequence ID" value="KAK9902970.1"/>
    <property type="molecule type" value="Genomic_DNA"/>
</dbReference>
<keyword evidence="2" id="KW-1185">Reference proteome</keyword>
<evidence type="ECO:0000313" key="2">
    <source>
        <dbReference type="Proteomes" id="UP001457282"/>
    </source>
</evidence>
<dbReference type="AlphaFoldDB" id="A0AAW1VLT8"/>
<dbReference type="Proteomes" id="UP001457282">
    <property type="component" value="Unassembled WGS sequence"/>
</dbReference>
<reference evidence="1 2" key="1">
    <citation type="journal article" date="2023" name="G3 (Bethesda)">
        <title>A chromosome-length genome assembly and annotation of blackberry (Rubus argutus, cv. 'Hillquist').</title>
        <authorList>
            <person name="Bruna T."/>
            <person name="Aryal R."/>
            <person name="Dudchenko O."/>
            <person name="Sargent D.J."/>
            <person name="Mead D."/>
            <person name="Buti M."/>
            <person name="Cavallini A."/>
            <person name="Hytonen T."/>
            <person name="Andres J."/>
            <person name="Pham M."/>
            <person name="Weisz D."/>
            <person name="Mascagni F."/>
            <person name="Usai G."/>
            <person name="Natali L."/>
            <person name="Bassil N."/>
            <person name="Fernandez G.E."/>
            <person name="Lomsadze A."/>
            <person name="Armour M."/>
            <person name="Olukolu B."/>
            <person name="Poorten T."/>
            <person name="Britton C."/>
            <person name="Davik J."/>
            <person name="Ashrafi H."/>
            <person name="Aiden E.L."/>
            <person name="Borodovsky M."/>
            <person name="Worthington M."/>
        </authorList>
    </citation>
    <scope>NUCLEOTIDE SEQUENCE [LARGE SCALE GENOMIC DNA]</scope>
    <source>
        <strain evidence="1">PI 553951</strain>
    </source>
</reference>
<proteinExistence type="predicted"/>
<protein>
    <submittedName>
        <fullName evidence="1">Uncharacterized protein</fullName>
    </submittedName>
</protein>